<feature type="transmembrane region" description="Helical" evidence="2">
    <location>
        <begin position="30"/>
        <end position="53"/>
    </location>
</feature>
<feature type="region of interest" description="Disordered" evidence="1">
    <location>
        <begin position="56"/>
        <end position="76"/>
    </location>
</feature>
<reference evidence="3" key="1">
    <citation type="submission" date="2022-03" db="EMBL/GenBank/DDBJ databases">
        <title>Streptomyces 7R015 and 7R016 isolated from Barleria lupulina in Thailand.</title>
        <authorList>
            <person name="Kanchanasin P."/>
            <person name="Phongsopitanun W."/>
            <person name="Tanasupawat S."/>
        </authorList>
    </citation>
    <scope>NUCLEOTIDE SEQUENCE</scope>
    <source>
        <strain evidence="3">7R015</strain>
    </source>
</reference>
<keyword evidence="2" id="KW-0812">Transmembrane</keyword>
<dbReference type="Proteomes" id="UP001165269">
    <property type="component" value="Unassembled WGS sequence"/>
</dbReference>
<evidence type="ECO:0008006" key="5">
    <source>
        <dbReference type="Google" id="ProtNLM"/>
    </source>
</evidence>
<accession>A0ABS9XZN2</accession>
<evidence type="ECO:0000256" key="2">
    <source>
        <dbReference type="SAM" id="Phobius"/>
    </source>
</evidence>
<feature type="compositionally biased region" description="Low complexity" evidence="1">
    <location>
        <begin position="64"/>
        <end position="74"/>
    </location>
</feature>
<proteinExistence type="predicted"/>
<dbReference type="EMBL" id="JALDAY010000001">
    <property type="protein sequence ID" value="MCI3269665.1"/>
    <property type="molecule type" value="Genomic_DNA"/>
</dbReference>
<evidence type="ECO:0000313" key="4">
    <source>
        <dbReference type="Proteomes" id="UP001165269"/>
    </source>
</evidence>
<evidence type="ECO:0000313" key="3">
    <source>
        <dbReference type="EMBL" id="MCI3269665.1"/>
    </source>
</evidence>
<name>A0ABS9XZN2_9ACTN</name>
<sequence>MTSIDTGSAGDTANDGSQSEGDKSESRTRILIAAIGGLALVAAATVTALLTFLGGNNGSPPPTTASASPPSVATEDPCDLRRLADSWNQPPSQRYNETLFAGRRAPNVYTQVGGPEDNPEISVKGQVSLDIPAGQVLYLITRPDPDSKDEYGHPGSNRFYPASPVTPTSSGCWEDDNHSVGYPGAKGISETYMLVLVGSDQAAKFPADRKSRDWDGYSQEQWQAITKIDVMSFHVSTA</sequence>
<feature type="compositionally biased region" description="Polar residues" evidence="1">
    <location>
        <begin position="1"/>
        <end position="19"/>
    </location>
</feature>
<organism evidence="3 4">
    <name type="scientific">Streptomyces cylindrosporus</name>
    <dbReference type="NCBI Taxonomy" id="2927583"/>
    <lineage>
        <taxon>Bacteria</taxon>
        <taxon>Bacillati</taxon>
        <taxon>Actinomycetota</taxon>
        <taxon>Actinomycetes</taxon>
        <taxon>Kitasatosporales</taxon>
        <taxon>Streptomycetaceae</taxon>
        <taxon>Streptomyces</taxon>
    </lineage>
</organism>
<feature type="region of interest" description="Disordered" evidence="1">
    <location>
        <begin position="1"/>
        <end position="26"/>
    </location>
</feature>
<comment type="caution">
    <text evidence="3">The sequence shown here is derived from an EMBL/GenBank/DDBJ whole genome shotgun (WGS) entry which is preliminary data.</text>
</comment>
<evidence type="ECO:0000256" key="1">
    <source>
        <dbReference type="SAM" id="MobiDB-lite"/>
    </source>
</evidence>
<keyword evidence="2" id="KW-1133">Transmembrane helix</keyword>
<protein>
    <recommendedName>
        <fullName evidence="5">Serine/threonine protein kinase</fullName>
    </recommendedName>
</protein>
<keyword evidence="2" id="KW-0472">Membrane</keyword>
<keyword evidence="4" id="KW-1185">Reference proteome</keyword>
<dbReference type="RefSeq" id="WP_242759124.1">
    <property type="nucleotide sequence ID" value="NZ_JALDAY010000001.1"/>
</dbReference>
<gene>
    <name evidence="3" type="ORF">MQP27_00865</name>
</gene>